<dbReference type="Pfam" id="PF02535">
    <property type="entry name" value="Zip"/>
    <property type="match status" value="1"/>
</dbReference>
<dbReference type="EMBL" id="CM026425">
    <property type="protein sequence ID" value="KAG0575658.1"/>
    <property type="molecule type" value="Genomic_DNA"/>
</dbReference>
<dbReference type="GO" id="GO:0016020">
    <property type="term" value="C:membrane"/>
    <property type="evidence" value="ECO:0007669"/>
    <property type="project" value="UniProtKB-SubCell"/>
</dbReference>
<feature type="transmembrane region" description="Helical" evidence="5">
    <location>
        <begin position="206"/>
        <end position="225"/>
    </location>
</feature>
<feature type="transmembrane region" description="Helical" evidence="5">
    <location>
        <begin position="237"/>
        <end position="254"/>
    </location>
</feature>
<reference evidence="6" key="1">
    <citation type="submission" date="2020-06" db="EMBL/GenBank/DDBJ databases">
        <title>WGS assembly of Ceratodon purpureus strain R40.</title>
        <authorList>
            <person name="Carey S.B."/>
            <person name="Jenkins J."/>
            <person name="Shu S."/>
            <person name="Lovell J.T."/>
            <person name="Sreedasyam A."/>
            <person name="Maumus F."/>
            <person name="Tiley G.P."/>
            <person name="Fernandez-Pozo N."/>
            <person name="Barry K."/>
            <person name="Chen C."/>
            <person name="Wang M."/>
            <person name="Lipzen A."/>
            <person name="Daum C."/>
            <person name="Saski C.A."/>
            <person name="Payton A.C."/>
            <person name="Mcbreen J.C."/>
            <person name="Conrad R.E."/>
            <person name="Kollar L.M."/>
            <person name="Olsson S."/>
            <person name="Huttunen S."/>
            <person name="Landis J.B."/>
            <person name="Wickett N.J."/>
            <person name="Johnson M.G."/>
            <person name="Rensing S.A."/>
            <person name="Grimwood J."/>
            <person name="Schmutz J."/>
            <person name="Mcdaniel S.F."/>
        </authorList>
    </citation>
    <scope>NUCLEOTIDE SEQUENCE</scope>
    <source>
        <strain evidence="6">R40</strain>
    </source>
</reference>
<sequence>MNSAIEDEVVSFGSQVWVALALTMVGGLSTALGGLVVVLQPTPNLKRLGILQGLAAGLMFTISFNDLMHNAINAIGFPRANLWFFGGVMMFAGIVTLIPEPSLTPAQNAAMDAVGKGKKGGKEGKETAHLMRQRRKQVLMSGIVTAIGIGLHNFPEGIAVFLGSIKGLRVGISLACAIALHNIPEGVAVALPVYFATESRWKAFQLAAFSGLAEPLGVVLVATLFPQSMPHHILEGLLAGVGGIMAFLTLHEMVPLALEYAGRRQAIASVFIGMALMSVSLYLLEISVPQDIKF</sequence>
<proteinExistence type="predicted"/>
<dbReference type="EMBL" id="CM026425">
    <property type="protein sequence ID" value="KAG0575659.1"/>
    <property type="molecule type" value="Genomic_DNA"/>
</dbReference>
<keyword evidence="4 5" id="KW-0472">Membrane</keyword>
<dbReference type="InterPro" id="IPR003689">
    <property type="entry name" value="ZIP"/>
</dbReference>
<feature type="transmembrane region" description="Helical" evidence="5">
    <location>
        <begin position="138"/>
        <end position="165"/>
    </location>
</feature>
<evidence type="ECO:0000256" key="5">
    <source>
        <dbReference type="SAM" id="Phobius"/>
    </source>
</evidence>
<dbReference type="Proteomes" id="UP000822688">
    <property type="component" value="Chromosome 5"/>
</dbReference>
<evidence type="ECO:0000313" key="7">
    <source>
        <dbReference type="Proteomes" id="UP000822688"/>
    </source>
</evidence>
<dbReference type="PANTHER" id="PTHR11040">
    <property type="entry name" value="ZINC/IRON TRANSPORTER"/>
    <property type="match status" value="1"/>
</dbReference>
<comment type="subcellular location">
    <subcellularLocation>
        <location evidence="1">Membrane</location>
        <topology evidence="1">Multi-pass membrane protein</topology>
    </subcellularLocation>
</comment>
<dbReference type="AlphaFoldDB" id="A0A8T0HY88"/>
<keyword evidence="3 5" id="KW-1133">Transmembrane helix</keyword>
<feature type="transmembrane region" description="Helical" evidence="5">
    <location>
        <begin position="16"/>
        <end position="38"/>
    </location>
</feature>
<evidence type="ECO:0000256" key="4">
    <source>
        <dbReference type="ARBA" id="ARBA00023136"/>
    </source>
</evidence>
<keyword evidence="2 5" id="KW-0812">Transmembrane</keyword>
<dbReference type="PANTHER" id="PTHR11040:SF210">
    <property type="entry name" value="ZINC-REGULATED TRANSPORTER 3"/>
    <property type="match status" value="1"/>
</dbReference>
<feature type="transmembrane region" description="Helical" evidence="5">
    <location>
        <begin position="266"/>
        <end position="284"/>
    </location>
</feature>
<evidence type="ECO:0000313" key="6">
    <source>
        <dbReference type="EMBL" id="KAG0575659.1"/>
    </source>
</evidence>
<evidence type="ECO:0000256" key="1">
    <source>
        <dbReference type="ARBA" id="ARBA00004141"/>
    </source>
</evidence>
<protein>
    <submittedName>
        <fullName evidence="6">Uncharacterized protein</fullName>
    </submittedName>
</protein>
<dbReference type="OrthoDB" id="262547at2759"/>
<evidence type="ECO:0000256" key="3">
    <source>
        <dbReference type="ARBA" id="ARBA00022989"/>
    </source>
</evidence>
<feature type="transmembrane region" description="Helical" evidence="5">
    <location>
        <begin position="80"/>
        <end position="98"/>
    </location>
</feature>
<name>A0A8T0HY88_CERPU</name>
<gene>
    <name evidence="6" type="ORF">KC19_5G021200</name>
</gene>
<organism evidence="6 7">
    <name type="scientific">Ceratodon purpureus</name>
    <name type="common">Fire moss</name>
    <name type="synonym">Dicranum purpureum</name>
    <dbReference type="NCBI Taxonomy" id="3225"/>
    <lineage>
        <taxon>Eukaryota</taxon>
        <taxon>Viridiplantae</taxon>
        <taxon>Streptophyta</taxon>
        <taxon>Embryophyta</taxon>
        <taxon>Bryophyta</taxon>
        <taxon>Bryophytina</taxon>
        <taxon>Bryopsida</taxon>
        <taxon>Dicranidae</taxon>
        <taxon>Pseudoditrichales</taxon>
        <taxon>Ditrichaceae</taxon>
        <taxon>Ceratodon</taxon>
    </lineage>
</organism>
<feature type="transmembrane region" description="Helical" evidence="5">
    <location>
        <begin position="50"/>
        <end position="68"/>
    </location>
</feature>
<evidence type="ECO:0000256" key="2">
    <source>
        <dbReference type="ARBA" id="ARBA00022692"/>
    </source>
</evidence>
<accession>A0A8T0HY88</accession>
<dbReference type="GO" id="GO:0005385">
    <property type="term" value="F:zinc ion transmembrane transporter activity"/>
    <property type="evidence" value="ECO:0007669"/>
    <property type="project" value="TreeGrafter"/>
</dbReference>
<keyword evidence="7" id="KW-1185">Reference proteome</keyword>
<comment type="caution">
    <text evidence="6">The sequence shown here is derived from an EMBL/GenBank/DDBJ whole genome shotgun (WGS) entry which is preliminary data.</text>
</comment>